<feature type="transmembrane region" description="Helical" evidence="7">
    <location>
        <begin position="97"/>
        <end position="118"/>
    </location>
</feature>
<feature type="transmembrane region" description="Helical" evidence="7">
    <location>
        <begin position="188"/>
        <end position="209"/>
    </location>
</feature>
<feature type="transmembrane region" description="Helical" evidence="7">
    <location>
        <begin position="323"/>
        <end position="345"/>
    </location>
</feature>
<evidence type="ECO:0000256" key="4">
    <source>
        <dbReference type="ARBA" id="ARBA00022989"/>
    </source>
</evidence>
<name>A0ABM0GRP0_SACKO</name>
<dbReference type="PROSITE" id="PS50850">
    <property type="entry name" value="MFS"/>
    <property type="match status" value="1"/>
</dbReference>
<dbReference type="GeneID" id="100373625"/>
<dbReference type="PANTHER" id="PTHR23504:SF31">
    <property type="entry name" value="MAJOR FACILITATOR SUPERFAMILY DOMAIN-CONTAINING PROTEIN 10"/>
    <property type="match status" value="1"/>
</dbReference>
<dbReference type="Pfam" id="PF07690">
    <property type="entry name" value="MFS_1"/>
    <property type="match status" value="1"/>
</dbReference>
<dbReference type="InterPro" id="IPR020846">
    <property type="entry name" value="MFS_dom"/>
</dbReference>
<keyword evidence="4 7" id="KW-1133">Transmembrane helix</keyword>
<evidence type="ECO:0000256" key="7">
    <source>
        <dbReference type="SAM" id="Phobius"/>
    </source>
</evidence>
<feature type="compositionally biased region" description="Basic and acidic residues" evidence="6">
    <location>
        <begin position="1"/>
        <end position="20"/>
    </location>
</feature>
<reference evidence="10" key="1">
    <citation type="submission" date="2025-08" db="UniProtKB">
        <authorList>
            <consortium name="RefSeq"/>
        </authorList>
    </citation>
    <scope>IDENTIFICATION</scope>
    <source>
        <tissue evidence="10">Testes</tissue>
    </source>
</reference>
<evidence type="ECO:0000256" key="3">
    <source>
        <dbReference type="ARBA" id="ARBA00022692"/>
    </source>
</evidence>
<feature type="transmembrane region" description="Helical" evidence="7">
    <location>
        <begin position="130"/>
        <end position="147"/>
    </location>
</feature>
<evidence type="ECO:0000256" key="6">
    <source>
        <dbReference type="SAM" id="MobiDB-lite"/>
    </source>
</evidence>
<evidence type="ECO:0000259" key="8">
    <source>
        <dbReference type="PROSITE" id="PS50850"/>
    </source>
</evidence>
<dbReference type="InterPro" id="IPR036259">
    <property type="entry name" value="MFS_trans_sf"/>
</dbReference>
<proteinExistence type="predicted"/>
<gene>
    <name evidence="10" type="primary">LOC100373625</name>
</gene>
<dbReference type="RefSeq" id="XP_002735838.1">
    <property type="nucleotide sequence ID" value="XM_002735792.2"/>
</dbReference>
<feature type="transmembrane region" description="Helical" evidence="7">
    <location>
        <begin position="386"/>
        <end position="404"/>
    </location>
</feature>
<evidence type="ECO:0000313" key="9">
    <source>
        <dbReference type="Proteomes" id="UP000694865"/>
    </source>
</evidence>
<feature type="region of interest" description="Disordered" evidence="6">
    <location>
        <begin position="1"/>
        <end position="29"/>
    </location>
</feature>
<keyword evidence="9" id="KW-1185">Reference proteome</keyword>
<keyword evidence="2" id="KW-0813">Transport</keyword>
<sequence length="406" mass="44006">MATMRRNSEKNGHMLEEKQPRTASDPGQKESPKMVYIVFVSLLIDLLGFTVILPLLPALLDYYAKKNDDSLYQIMANQVDGFKSFVGIPNIEKYNSVLFGGIISSLFSFLQFVVSPVLGAASDVHGRRPLMLASMIGIAISYCIWAVSHNFTVFLIARIIGGLSKANVNLSTAIIADVSTVKTRGKGMALIGVAFSLGFTFGPMIGAYFSKISTFKAGEFYIAPALFALSLAVLDIVFIYFFMKETLPLEKRAKSFSSSSRDAFNLISPFALFQFSAVKNCPDKGSYSRRIPAGSEKKTAVRGMFILMPAFIIIAFASNQILLYIGLALFCFASATVVPCMTTMVSSYGTVAQKGTVVGIFRSLGGLSRATGPIVASIVYWSVGSSFCYCIGGVLLLIPTMLLLKT</sequence>
<feature type="transmembrane region" description="Helical" evidence="7">
    <location>
        <begin position="299"/>
        <end position="317"/>
    </location>
</feature>
<organism evidence="9 10">
    <name type="scientific">Saccoglossus kowalevskii</name>
    <name type="common">Acorn worm</name>
    <dbReference type="NCBI Taxonomy" id="10224"/>
    <lineage>
        <taxon>Eukaryota</taxon>
        <taxon>Metazoa</taxon>
        <taxon>Hemichordata</taxon>
        <taxon>Enteropneusta</taxon>
        <taxon>Harrimaniidae</taxon>
        <taxon>Saccoglossus</taxon>
    </lineage>
</organism>
<feature type="transmembrane region" description="Helical" evidence="7">
    <location>
        <begin position="221"/>
        <end position="242"/>
    </location>
</feature>
<dbReference type="InterPro" id="IPR001958">
    <property type="entry name" value="Tet-R_TetA/multi-R_MdtG-like"/>
</dbReference>
<evidence type="ECO:0000313" key="10">
    <source>
        <dbReference type="RefSeq" id="XP_002735838.1"/>
    </source>
</evidence>
<dbReference type="SUPFAM" id="SSF103473">
    <property type="entry name" value="MFS general substrate transporter"/>
    <property type="match status" value="1"/>
</dbReference>
<evidence type="ECO:0000256" key="2">
    <source>
        <dbReference type="ARBA" id="ARBA00022448"/>
    </source>
</evidence>
<keyword evidence="5 7" id="KW-0472">Membrane</keyword>
<dbReference type="Proteomes" id="UP000694865">
    <property type="component" value="Unplaced"/>
</dbReference>
<accession>A0ABM0GRP0</accession>
<dbReference type="PRINTS" id="PR01035">
    <property type="entry name" value="TCRTETA"/>
</dbReference>
<feature type="transmembrane region" description="Helical" evidence="7">
    <location>
        <begin position="153"/>
        <end position="176"/>
    </location>
</feature>
<comment type="subcellular location">
    <subcellularLocation>
        <location evidence="1">Membrane</location>
        <topology evidence="1">Multi-pass membrane protein</topology>
    </subcellularLocation>
</comment>
<dbReference type="InterPro" id="IPR011701">
    <property type="entry name" value="MFS"/>
</dbReference>
<keyword evidence="3 7" id="KW-0812">Transmembrane</keyword>
<feature type="domain" description="Major facilitator superfamily (MFS) profile" evidence="8">
    <location>
        <begin position="34"/>
        <end position="406"/>
    </location>
</feature>
<evidence type="ECO:0000256" key="5">
    <source>
        <dbReference type="ARBA" id="ARBA00023136"/>
    </source>
</evidence>
<dbReference type="PANTHER" id="PTHR23504">
    <property type="entry name" value="MAJOR FACILITATOR SUPERFAMILY DOMAIN-CONTAINING PROTEIN 10"/>
    <property type="match status" value="1"/>
</dbReference>
<evidence type="ECO:0000256" key="1">
    <source>
        <dbReference type="ARBA" id="ARBA00004141"/>
    </source>
</evidence>
<dbReference type="Gene3D" id="1.20.1250.20">
    <property type="entry name" value="MFS general substrate transporter like domains"/>
    <property type="match status" value="1"/>
</dbReference>
<protein>
    <submittedName>
        <fullName evidence="10">Major facilitator superfamily domain-containing protein 10-like</fullName>
    </submittedName>
</protein>
<feature type="transmembrane region" description="Helical" evidence="7">
    <location>
        <begin position="34"/>
        <end position="56"/>
    </location>
</feature>